<keyword evidence="1" id="KW-0175">Coiled coil</keyword>
<dbReference type="InterPro" id="IPR056333">
    <property type="entry name" value="BBS7_pf_dom"/>
</dbReference>
<evidence type="ECO:0000259" key="4">
    <source>
        <dbReference type="Pfam" id="PF23743"/>
    </source>
</evidence>
<organism evidence="5 6">
    <name type="scientific">Streblomastix strix</name>
    <dbReference type="NCBI Taxonomy" id="222440"/>
    <lineage>
        <taxon>Eukaryota</taxon>
        <taxon>Metamonada</taxon>
        <taxon>Preaxostyla</taxon>
        <taxon>Oxymonadida</taxon>
        <taxon>Streblomastigidae</taxon>
        <taxon>Streblomastix</taxon>
    </lineage>
</organism>
<feature type="compositionally biased region" description="Low complexity" evidence="2">
    <location>
        <begin position="496"/>
        <end position="510"/>
    </location>
</feature>
<dbReference type="PANTHER" id="PTHR16074:SF4">
    <property type="entry name" value="BARDET-BIEDL SYNDROME 7 PROTEIN"/>
    <property type="match status" value="1"/>
</dbReference>
<dbReference type="GO" id="GO:0005930">
    <property type="term" value="C:axoneme"/>
    <property type="evidence" value="ECO:0007669"/>
    <property type="project" value="TreeGrafter"/>
</dbReference>
<dbReference type="Pfam" id="PF23743">
    <property type="entry name" value="Beta-prop_BBS7"/>
    <property type="match status" value="1"/>
</dbReference>
<accession>A0A5J4VXY8</accession>
<dbReference type="EMBL" id="SNRW01004345">
    <property type="protein sequence ID" value="KAA6387511.1"/>
    <property type="molecule type" value="Genomic_DNA"/>
</dbReference>
<dbReference type="GO" id="GO:0016020">
    <property type="term" value="C:membrane"/>
    <property type="evidence" value="ECO:0007669"/>
    <property type="project" value="TreeGrafter"/>
</dbReference>
<protein>
    <recommendedName>
        <fullName evidence="7">Bardet-Biedl syndrome 7 protein</fullName>
    </recommendedName>
</protein>
<dbReference type="InterPro" id="IPR056332">
    <property type="entry name" value="Beta-prop_BBS7"/>
</dbReference>
<dbReference type="SUPFAM" id="SSF50998">
    <property type="entry name" value="Quinoprotein alcohol dehydrogenase-like"/>
    <property type="match status" value="1"/>
</dbReference>
<evidence type="ECO:0000256" key="2">
    <source>
        <dbReference type="SAM" id="MobiDB-lite"/>
    </source>
</evidence>
<evidence type="ECO:0000313" key="5">
    <source>
        <dbReference type="EMBL" id="KAA6387511.1"/>
    </source>
</evidence>
<dbReference type="GO" id="GO:0008104">
    <property type="term" value="P:intracellular protein localization"/>
    <property type="evidence" value="ECO:0007669"/>
    <property type="project" value="TreeGrafter"/>
</dbReference>
<dbReference type="Pfam" id="PF23361">
    <property type="entry name" value="BBS7_pf"/>
    <property type="match status" value="1"/>
</dbReference>
<dbReference type="GO" id="GO:0034464">
    <property type="term" value="C:BBSome"/>
    <property type="evidence" value="ECO:0007669"/>
    <property type="project" value="TreeGrafter"/>
</dbReference>
<proteinExistence type="predicted"/>
<reference evidence="5 6" key="1">
    <citation type="submission" date="2019-03" db="EMBL/GenBank/DDBJ databases">
        <title>Single cell metagenomics reveals metabolic interactions within the superorganism composed of flagellate Streblomastix strix and complex community of Bacteroidetes bacteria on its surface.</title>
        <authorList>
            <person name="Treitli S.C."/>
            <person name="Kolisko M."/>
            <person name="Husnik F."/>
            <person name="Keeling P."/>
            <person name="Hampl V."/>
        </authorList>
    </citation>
    <scope>NUCLEOTIDE SEQUENCE [LARGE SCALE GENOMIC DNA]</scope>
    <source>
        <strain evidence="5">ST1C</strain>
    </source>
</reference>
<evidence type="ECO:0000259" key="3">
    <source>
        <dbReference type="Pfam" id="PF23361"/>
    </source>
</evidence>
<gene>
    <name evidence="5" type="ORF">EZS28_016961</name>
</gene>
<evidence type="ECO:0008006" key="7">
    <source>
        <dbReference type="Google" id="ProtNLM"/>
    </source>
</evidence>
<evidence type="ECO:0000313" key="6">
    <source>
        <dbReference type="Proteomes" id="UP000324800"/>
    </source>
</evidence>
<name>A0A5J4VXY8_9EUKA</name>
<sequence>CITVKKKITNVLWKITLKNKEPISAVTVGTDQDGQAQVYVAAGQTVFGISKINGKIFKTVETDVTETINQLIVLGNNYWVSGEYVHNQFGEQEQFFSSDDKITSMELIPVQQAGTQPLIALGCADGVIRVVRSETSPLEVPVEGSITALANYRRESGAVVRLADDELEKPVIFGTAEGTLGLLMIGRMTYRRGWLLPGNGSINSISVYDLNRSGLPVIIVGRDSGLLQVLTFETAEMLTIAAPRMSFEYKLNESICSVGGGILTSPNFDEVVVVTFSGKIICFTTEQFQEDALKVVNVQQNDKTKDKKKVKGEKKGEQISGNAGGEGYSAGQLVPHLNQDTSSSSSSSSSTQQISPNNSPTKITGSTGLSMGIGGPDGINSGIGSDGLPINPIQQPAFKMKAELQESSSKKLEELAKQVIQLQTKLAHLQNDYDKTEKRSIPTKSDAKIKTSLILLQDEPRHQLSIDCSVPLEFIGIHTDVYADIELIQGNNERPSSQLQQKKGQSQQKGNMADEIVKQAADKAIASSKASTAEISGDVAGQPKIMNEITITGDFTAIDAHAWLHACLDFVPPRMQNDVGHLEFISAFLGTELIADYKNKELKIRSDNISALAIIKEYVSKITISTMRRTSVSMAIIANLFVDFCVFHGFPYESKLQQLCKMMERPFSLGEGLQMFIL</sequence>
<dbReference type="OrthoDB" id="414590at2759"/>
<feature type="non-terminal residue" evidence="5">
    <location>
        <position position="1"/>
    </location>
</feature>
<feature type="domain" description="BBS7 beta-propeller" evidence="4">
    <location>
        <begin position="1"/>
        <end position="285"/>
    </location>
</feature>
<dbReference type="GO" id="GO:0060271">
    <property type="term" value="P:cilium assembly"/>
    <property type="evidence" value="ECO:0007669"/>
    <property type="project" value="TreeGrafter"/>
</dbReference>
<evidence type="ECO:0000256" key="1">
    <source>
        <dbReference type="SAM" id="Coils"/>
    </source>
</evidence>
<feature type="coiled-coil region" evidence="1">
    <location>
        <begin position="405"/>
        <end position="439"/>
    </location>
</feature>
<dbReference type="PANTHER" id="PTHR16074">
    <property type="entry name" value="BARDET-BIEDL SYNDROME 7 PROTEIN"/>
    <property type="match status" value="1"/>
</dbReference>
<feature type="region of interest" description="Disordered" evidence="2">
    <location>
        <begin position="492"/>
        <end position="511"/>
    </location>
</feature>
<feature type="compositionally biased region" description="Polar residues" evidence="2">
    <location>
        <begin position="351"/>
        <end position="369"/>
    </location>
</feature>
<feature type="region of interest" description="Disordered" evidence="2">
    <location>
        <begin position="302"/>
        <end position="392"/>
    </location>
</feature>
<dbReference type="GO" id="GO:0036064">
    <property type="term" value="C:ciliary basal body"/>
    <property type="evidence" value="ECO:0007669"/>
    <property type="project" value="TreeGrafter"/>
</dbReference>
<dbReference type="AlphaFoldDB" id="A0A5J4VXY8"/>
<comment type="caution">
    <text evidence="5">The sequence shown here is derived from an EMBL/GenBank/DDBJ whole genome shotgun (WGS) entry which is preliminary data.</text>
</comment>
<dbReference type="Proteomes" id="UP000324800">
    <property type="component" value="Unassembled WGS sequence"/>
</dbReference>
<feature type="domain" description="BBS7 platform" evidence="3">
    <location>
        <begin position="544"/>
        <end position="634"/>
    </location>
</feature>
<dbReference type="InterPro" id="IPR011047">
    <property type="entry name" value="Quinoprotein_ADH-like_sf"/>
</dbReference>